<dbReference type="EMBL" id="CAUYUE010000010">
    <property type="protein sequence ID" value="CAK0784133.1"/>
    <property type="molecule type" value="Genomic_DNA"/>
</dbReference>
<name>A0AAV1IAA0_9CHLO</name>
<dbReference type="AlphaFoldDB" id="A0AAV1IAA0"/>
<sequence length="128" mass="14487">MLQVDYAAAGIFINITTDSDEGHSAPWWQLEGARMAPGLEPLTPVYDRFSPLWWFPDVPKAAIGSMRKLENVLPFLRQLDEELVQAKIRAVHQHRSMFVFSTQPQHPPSASDTIVDLMCTYAKSGMRD</sequence>
<accession>A0AAV1IAA0</accession>
<protein>
    <submittedName>
        <fullName evidence="1">Uncharacterized protein</fullName>
    </submittedName>
</protein>
<proteinExistence type="predicted"/>
<dbReference type="Proteomes" id="UP001314263">
    <property type="component" value="Unassembled WGS sequence"/>
</dbReference>
<keyword evidence="2" id="KW-1185">Reference proteome</keyword>
<evidence type="ECO:0000313" key="1">
    <source>
        <dbReference type="EMBL" id="CAK0784133.1"/>
    </source>
</evidence>
<comment type="caution">
    <text evidence="1">The sequence shown here is derived from an EMBL/GenBank/DDBJ whole genome shotgun (WGS) entry which is preliminary data.</text>
</comment>
<gene>
    <name evidence="1" type="ORF">CVIRNUC_007336</name>
</gene>
<organism evidence="1 2">
    <name type="scientific">Coccomyxa viridis</name>
    <dbReference type="NCBI Taxonomy" id="1274662"/>
    <lineage>
        <taxon>Eukaryota</taxon>
        <taxon>Viridiplantae</taxon>
        <taxon>Chlorophyta</taxon>
        <taxon>core chlorophytes</taxon>
        <taxon>Trebouxiophyceae</taxon>
        <taxon>Trebouxiophyceae incertae sedis</taxon>
        <taxon>Coccomyxaceae</taxon>
        <taxon>Coccomyxa</taxon>
    </lineage>
</organism>
<evidence type="ECO:0000313" key="2">
    <source>
        <dbReference type="Proteomes" id="UP001314263"/>
    </source>
</evidence>
<reference evidence="1 2" key="1">
    <citation type="submission" date="2023-10" db="EMBL/GenBank/DDBJ databases">
        <authorList>
            <person name="Maclean D."/>
            <person name="Macfadyen A."/>
        </authorList>
    </citation>
    <scope>NUCLEOTIDE SEQUENCE [LARGE SCALE GENOMIC DNA]</scope>
</reference>